<reference evidence="17 18" key="1">
    <citation type="submission" date="2023-07" db="EMBL/GenBank/DDBJ databases">
        <title>Sorghum-associated microbial communities from plants grown in Nebraska, USA.</title>
        <authorList>
            <person name="Schachtman D."/>
        </authorList>
    </citation>
    <scope>NUCLEOTIDE SEQUENCE [LARGE SCALE GENOMIC DNA]</scope>
    <source>
        <strain evidence="17 18">3773</strain>
    </source>
</reference>
<sequence>MKNNYLFAFLLCTLATFSQTTTFEIAEAEMKSASQLMAFATNPNTANYDVTYHKLEFTVNPAVLFITGKVTTTFTALANMSTVTFDLTDELTVSSVTKNGIPLSFVQNGNNELVITLPAMQIAGTSATVVINYSGAPAQGEDAFTIDSHDGTPVLYTLSEPYGARDWWPCKQDLNDKITAIDVYITAPSIYTSVTNGLEIAQTSNGNGTKTTHFQHNYPIPAYLIAIAVTNYQVFTQTAGTAPNEFPIVNYLYPENAESAQNSLAVTLPIMDLFEDLFETYPFADEKYGHAQFGWGGGMEHTTVSFMGSFGRGLIAHELGHHWFGNKVTCASWNDIWINEGFATYMEGLVVENFDGENAFINWKDGLIWNITSQPGGSVYVPESDILNVNRIFSGRLSYNKGAMVVNMLRWKLGDANFFQGLKNFLADTDLAFAYAGTEDLKTHLETISDESLTEFFDDWVYKQGYPSYSIEAQNIGNGQVKFIVNQTQSHPSVSFFEMRLPVRVYGNAGQEMDLVLNNTSNNQQFIENVPFLVTSFDFDPTKEIISQNNVTILSTEGFPSVNELVLFPNPSSEIVQLKVPQDIKVQEVIFYNTIGQIIKTSTETSLNVADLASGVYFVKVFTDFGVKQIKFVKG</sequence>
<evidence type="ECO:0000256" key="12">
    <source>
        <dbReference type="ARBA" id="ARBA00023049"/>
    </source>
</evidence>
<keyword evidence="10" id="KW-0378">Hydrolase</keyword>
<dbReference type="InterPro" id="IPR050344">
    <property type="entry name" value="Peptidase_M1_aminopeptidases"/>
</dbReference>
<dbReference type="NCBIfam" id="TIGR04183">
    <property type="entry name" value="Por_Secre_tail"/>
    <property type="match status" value="1"/>
</dbReference>
<dbReference type="CDD" id="cd09603">
    <property type="entry name" value="M1_APN_like"/>
    <property type="match status" value="1"/>
</dbReference>
<evidence type="ECO:0000256" key="6">
    <source>
        <dbReference type="ARBA" id="ARBA00022438"/>
    </source>
</evidence>
<dbReference type="SUPFAM" id="SSF55486">
    <property type="entry name" value="Metalloproteases ('zincins'), catalytic domain"/>
    <property type="match status" value="1"/>
</dbReference>
<evidence type="ECO:0000256" key="7">
    <source>
        <dbReference type="ARBA" id="ARBA00022670"/>
    </source>
</evidence>
<evidence type="ECO:0000259" key="16">
    <source>
        <dbReference type="Pfam" id="PF18962"/>
    </source>
</evidence>
<feature type="signal peptide" evidence="13">
    <location>
        <begin position="1"/>
        <end position="20"/>
    </location>
</feature>
<comment type="similarity">
    <text evidence="3">Belongs to the peptidase M1 family.</text>
</comment>
<dbReference type="InterPro" id="IPR045357">
    <property type="entry name" value="Aminopeptidase_N-like_N"/>
</dbReference>
<accession>A0ABU1TSU3</accession>
<name>A0ABU1TSU3_9FLAO</name>
<evidence type="ECO:0000256" key="10">
    <source>
        <dbReference type="ARBA" id="ARBA00022801"/>
    </source>
</evidence>
<evidence type="ECO:0000256" key="3">
    <source>
        <dbReference type="ARBA" id="ARBA00010136"/>
    </source>
</evidence>
<evidence type="ECO:0000256" key="11">
    <source>
        <dbReference type="ARBA" id="ARBA00022833"/>
    </source>
</evidence>
<dbReference type="RefSeq" id="WP_310027623.1">
    <property type="nucleotide sequence ID" value="NZ_JAVDVI010000014.1"/>
</dbReference>
<dbReference type="EMBL" id="JAVDVI010000014">
    <property type="protein sequence ID" value="MDR6968949.1"/>
    <property type="molecule type" value="Genomic_DNA"/>
</dbReference>
<dbReference type="InterPro" id="IPR027268">
    <property type="entry name" value="Peptidase_M4/M1_CTD_sf"/>
</dbReference>
<evidence type="ECO:0000256" key="1">
    <source>
        <dbReference type="ARBA" id="ARBA00000098"/>
    </source>
</evidence>
<dbReference type="InterPro" id="IPR026444">
    <property type="entry name" value="Secre_tail"/>
</dbReference>
<dbReference type="PANTHER" id="PTHR11533:SF174">
    <property type="entry name" value="PUROMYCIN-SENSITIVE AMINOPEPTIDASE-RELATED"/>
    <property type="match status" value="1"/>
</dbReference>
<keyword evidence="18" id="KW-1185">Reference proteome</keyword>
<dbReference type="InterPro" id="IPR014782">
    <property type="entry name" value="Peptidase_M1_dom"/>
</dbReference>
<keyword evidence="11" id="KW-0862">Zinc</keyword>
<evidence type="ECO:0000259" key="14">
    <source>
        <dbReference type="Pfam" id="PF01433"/>
    </source>
</evidence>
<evidence type="ECO:0000256" key="13">
    <source>
        <dbReference type="SAM" id="SignalP"/>
    </source>
</evidence>
<evidence type="ECO:0000256" key="8">
    <source>
        <dbReference type="ARBA" id="ARBA00022723"/>
    </source>
</evidence>
<evidence type="ECO:0000256" key="9">
    <source>
        <dbReference type="ARBA" id="ARBA00022729"/>
    </source>
</evidence>
<dbReference type="GO" id="GO:0004177">
    <property type="term" value="F:aminopeptidase activity"/>
    <property type="evidence" value="ECO:0007669"/>
    <property type="project" value="UniProtKB-KW"/>
</dbReference>
<comment type="caution">
    <text evidence="17">The sequence shown here is derived from an EMBL/GenBank/DDBJ whole genome shotgun (WGS) entry which is preliminary data.</text>
</comment>
<protein>
    <recommendedName>
        <fullName evidence="5">Aminopeptidase N</fullName>
        <ecNumber evidence="4">3.4.11.2</ecNumber>
    </recommendedName>
</protein>
<dbReference type="InterPro" id="IPR042097">
    <property type="entry name" value="Aminopeptidase_N-like_N_sf"/>
</dbReference>
<feature type="domain" description="Peptidase M1 membrane alanine aminopeptidase" evidence="14">
    <location>
        <begin position="314"/>
        <end position="460"/>
    </location>
</feature>
<keyword evidence="9 13" id="KW-0732">Signal</keyword>
<dbReference type="PANTHER" id="PTHR11533">
    <property type="entry name" value="PROTEASE M1 ZINC METALLOPROTEASE"/>
    <property type="match status" value="1"/>
</dbReference>
<dbReference type="SUPFAM" id="SSF63737">
    <property type="entry name" value="Leukotriene A4 hydrolase N-terminal domain"/>
    <property type="match status" value="1"/>
</dbReference>
<keyword evidence="12" id="KW-0482">Metalloprotease</keyword>
<dbReference type="Proteomes" id="UP001255185">
    <property type="component" value="Unassembled WGS sequence"/>
</dbReference>
<dbReference type="InterPro" id="IPR001930">
    <property type="entry name" value="Peptidase_M1"/>
</dbReference>
<feature type="domain" description="Secretion system C-terminal sorting" evidence="16">
    <location>
        <begin position="567"/>
        <end position="625"/>
    </location>
</feature>
<dbReference type="Gene3D" id="2.60.40.1730">
    <property type="entry name" value="tricorn interacting facor f3 domain"/>
    <property type="match status" value="1"/>
</dbReference>
<keyword evidence="6 17" id="KW-0031">Aminopeptidase</keyword>
<dbReference type="PRINTS" id="PR00756">
    <property type="entry name" value="ALADIPTASE"/>
</dbReference>
<dbReference type="Pfam" id="PF18962">
    <property type="entry name" value="Por_Secre_tail"/>
    <property type="match status" value="1"/>
</dbReference>
<evidence type="ECO:0000259" key="15">
    <source>
        <dbReference type="Pfam" id="PF17900"/>
    </source>
</evidence>
<gene>
    <name evidence="17" type="ORF">J2X31_002975</name>
</gene>
<proteinExistence type="inferred from homology"/>
<evidence type="ECO:0000256" key="2">
    <source>
        <dbReference type="ARBA" id="ARBA00001947"/>
    </source>
</evidence>
<comment type="catalytic activity">
    <reaction evidence="1">
        <text>Release of an N-terminal amino acid, Xaa-|-Yaa- from a peptide, amide or arylamide. Xaa is preferably Ala, but may be most amino acids including Pro (slow action). When a terminal hydrophobic residue is followed by a prolyl residue, the two may be released as an intact Xaa-Pro dipeptide.</text>
        <dbReference type="EC" id="3.4.11.2"/>
    </reaction>
</comment>
<feature type="domain" description="Aminopeptidase N-like N-terminal" evidence="15">
    <location>
        <begin position="52"/>
        <end position="224"/>
    </location>
</feature>
<keyword evidence="8" id="KW-0479">Metal-binding</keyword>
<comment type="cofactor">
    <cofactor evidence="2">
        <name>Zn(2+)</name>
        <dbReference type="ChEBI" id="CHEBI:29105"/>
    </cofactor>
</comment>
<evidence type="ECO:0000313" key="17">
    <source>
        <dbReference type="EMBL" id="MDR6968949.1"/>
    </source>
</evidence>
<evidence type="ECO:0000256" key="5">
    <source>
        <dbReference type="ARBA" id="ARBA00015611"/>
    </source>
</evidence>
<evidence type="ECO:0000256" key="4">
    <source>
        <dbReference type="ARBA" id="ARBA00012564"/>
    </source>
</evidence>
<evidence type="ECO:0000313" key="18">
    <source>
        <dbReference type="Proteomes" id="UP001255185"/>
    </source>
</evidence>
<feature type="chain" id="PRO_5046745886" description="Aminopeptidase N" evidence="13">
    <location>
        <begin position="21"/>
        <end position="635"/>
    </location>
</feature>
<organism evidence="17 18">
    <name type="scientific">Flavobacterium arsenatis</name>
    <dbReference type="NCBI Taxonomy" id="1484332"/>
    <lineage>
        <taxon>Bacteria</taxon>
        <taxon>Pseudomonadati</taxon>
        <taxon>Bacteroidota</taxon>
        <taxon>Flavobacteriia</taxon>
        <taxon>Flavobacteriales</taxon>
        <taxon>Flavobacteriaceae</taxon>
        <taxon>Flavobacterium</taxon>
    </lineage>
</organism>
<dbReference type="Gene3D" id="1.10.390.10">
    <property type="entry name" value="Neutral Protease Domain 2"/>
    <property type="match status" value="1"/>
</dbReference>
<keyword evidence="7" id="KW-0645">Protease</keyword>
<dbReference type="Pfam" id="PF01433">
    <property type="entry name" value="Peptidase_M1"/>
    <property type="match status" value="1"/>
</dbReference>
<dbReference type="Pfam" id="PF17900">
    <property type="entry name" value="Peptidase_M1_N"/>
    <property type="match status" value="1"/>
</dbReference>
<dbReference type="EC" id="3.4.11.2" evidence="4"/>